<evidence type="ECO:0000313" key="3">
    <source>
        <dbReference type="Proteomes" id="UP001293254"/>
    </source>
</evidence>
<evidence type="ECO:0000313" key="2">
    <source>
        <dbReference type="EMBL" id="KAK4413478.1"/>
    </source>
</evidence>
<proteinExistence type="predicted"/>
<sequence>MPDRSTEVTTTERGECSKSAEEHQHGLQQMAETTRYNFIPREKHVQFVTDNDECFVDSLPDGSKQQASPAPKSVLLANDVYDSTMANDHIQNDMPVDVGKDITVHACDDYFVNPHFCKSAEVSYNYVRERRDVSVVGHCEGVAMEAPLQCVALVPFSPNPFAALFRENVNDDDQHLHGEHCHEIRENTQHCTLNQEPIMAFSPPDNESAFIVVSGEDHFDDHQNSQKSNGVQAANQSASPNIDLEDAATRGKHKRSQSIDVDCAGSQFRILTRSKTKMGSVPIPSFSVCDLRSLLLVVFFAAASVHGSDCNSLSAVRHSKNDKERFLTLLNLETFHSAIKLKKEHEMHPPELAHPYCTASFVHQGVFYPPGLYSHRTDTQLCHLSSIPPGVSQTLGLFDFIGCVFVDLLGRNHLGPPLAPAFFVQDLRNWASRAVGPRTTVGLRRRLDSAAGPRCSSNWAARQLQLGRAAGPRSSPHWTMPTQLGFQAGPPSAGLYCFSFCWAASSNWALPAHGLRACPPNWSPLLNGL</sequence>
<dbReference type="Proteomes" id="UP001293254">
    <property type="component" value="Unassembled WGS sequence"/>
</dbReference>
<protein>
    <submittedName>
        <fullName evidence="2">Uncharacterized protein</fullName>
    </submittedName>
</protein>
<keyword evidence="3" id="KW-1185">Reference proteome</keyword>
<name>A0AAE2C913_9LAMI</name>
<organism evidence="2 3">
    <name type="scientific">Sesamum alatum</name>
    <dbReference type="NCBI Taxonomy" id="300844"/>
    <lineage>
        <taxon>Eukaryota</taxon>
        <taxon>Viridiplantae</taxon>
        <taxon>Streptophyta</taxon>
        <taxon>Embryophyta</taxon>
        <taxon>Tracheophyta</taxon>
        <taxon>Spermatophyta</taxon>
        <taxon>Magnoliopsida</taxon>
        <taxon>eudicotyledons</taxon>
        <taxon>Gunneridae</taxon>
        <taxon>Pentapetalae</taxon>
        <taxon>asterids</taxon>
        <taxon>lamiids</taxon>
        <taxon>Lamiales</taxon>
        <taxon>Pedaliaceae</taxon>
        <taxon>Sesamum</taxon>
    </lineage>
</organism>
<reference evidence="2" key="2">
    <citation type="journal article" date="2024" name="Plant">
        <title>Genomic evolution and insights into agronomic trait innovations of Sesamum species.</title>
        <authorList>
            <person name="Miao H."/>
            <person name="Wang L."/>
            <person name="Qu L."/>
            <person name="Liu H."/>
            <person name="Sun Y."/>
            <person name="Le M."/>
            <person name="Wang Q."/>
            <person name="Wei S."/>
            <person name="Zheng Y."/>
            <person name="Lin W."/>
            <person name="Duan Y."/>
            <person name="Cao H."/>
            <person name="Xiong S."/>
            <person name="Wang X."/>
            <person name="Wei L."/>
            <person name="Li C."/>
            <person name="Ma Q."/>
            <person name="Ju M."/>
            <person name="Zhao R."/>
            <person name="Li G."/>
            <person name="Mu C."/>
            <person name="Tian Q."/>
            <person name="Mei H."/>
            <person name="Zhang T."/>
            <person name="Gao T."/>
            <person name="Zhang H."/>
        </authorList>
    </citation>
    <scope>NUCLEOTIDE SEQUENCE</scope>
    <source>
        <strain evidence="2">3651</strain>
    </source>
</reference>
<feature type="region of interest" description="Disordered" evidence="1">
    <location>
        <begin position="1"/>
        <end position="23"/>
    </location>
</feature>
<comment type="caution">
    <text evidence="2">The sequence shown here is derived from an EMBL/GenBank/DDBJ whole genome shotgun (WGS) entry which is preliminary data.</text>
</comment>
<dbReference type="AlphaFoldDB" id="A0AAE2C913"/>
<reference evidence="2" key="1">
    <citation type="submission" date="2020-06" db="EMBL/GenBank/DDBJ databases">
        <authorList>
            <person name="Li T."/>
            <person name="Hu X."/>
            <person name="Zhang T."/>
            <person name="Song X."/>
            <person name="Zhang H."/>
            <person name="Dai N."/>
            <person name="Sheng W."/>
            <person name="Hou X."/>
            <person name="Wei L."/>
        </authorList>
    </citation>
    <scope>NUCLEOTIDE SEQUENCE</scope>
    <source>
        <strain evidence="2">3651</strain>
        <tissue evidence="2">Leaf</tissue>
    </source>
</reference>
<accession>A0AAE2C913</accession>
<dbReference type="EMBL" id="JACGWO010000012">
    <property type="protein sequence ID" value="KAK4413478.1"/>
    <property type="molecule type" value="Genomic_DNA"/>
</dbReference>
<gene>
    <name evidence="2" type="ORF">Salat_2760400</name>
</gene>
<feature type="region of interest" description="Disordered" evidence="1">
    <location>
        <begin position="220"/>
        <end position="241"/>
    </location>
</feature>
<feature type="compositionally biased region" description="Polar residues" evidence="1">
    <location>
        <begin position="225"/>
        <end position="240"/>
    </location>
</feature>
<evidence type="ECO:0000256" key="1">
    <source>
        <dbReference type="SAM" id="MobiDB-lite"/>
    </source>
</evidence>